<comment type="function">
    <text evidence="1">May be involved in a process influencing telomere capping.</text>
</comment>
<dbReference type="Pfam" id="PF14474">
    <property type="entry name" value="RTC4"/>
    <property type="match status" value="1"/>
</dbReference>
<keyword evidence="11" id="KW-1185">Reference proteome</keyword>
<dbReference type="PANTHER" id="PTHR41391:SF1">
    <property type="entry name" value="RESTRICTION OF TELOMERE CAPPING PROTEIN 4"/>
    <property type="match status" value="1"/>
</dbReference>
<sequence>MEGLFVHSSQSSPQGGRSGGGSSGGPSSGSMLSFGMDLSKSRTPVSVPKKRIVTSTTSTKSTSIKPSTSTSTLNSTSSPQTKSIPPVGMIRKPSKNPSASTSSSLKVKSKGKGVERINSYSNDAAGFFDNLEDSRREYERLSDKVEYRANNLKEASNLKSQDGRSAKSNDTHSYSKSSHIGKNDHKEYSSSSQNPRSQKSSLSRQPNNSQIQSISDDEDFDPLSLGSTPPGHKHDGYDDYKSQCSSPTKSPPSSNIKRPNKKKMILVPGSDDEEDNKPNLYQHNGLPKPTKYNKRDGPQVRGKKRSSEEEREVDIENHIKNVIKHRRRSNSNDLFELTPKPPSRYKPRRSDGSSSPNLSFDGHFGVDDLDILSQEKAEKVQQKKDEDQEVAKAFFDDLDRLSSEGEFDLDQTNEQIDITRILEEGMDDDEDLSPEDKAYLAPYKSQTELCPYCSAPFPANPSFNLLQHKEQLYHISTPNPTPNNPHARQLSWQKHIEFCALHNAETSVIPLGIKAGYPESIAFLDLDHRLESGWIEDRLNEIVANPHTSEIFVTINNEIREMGKSKWSSMKWQSRPENLQAVKPGYYGDLGRTIIIHHFFSLRKWGLLPTLKNCDPHHPPSLDPLGWTEFVQNVLVPEASILLIMSDQGKTKFSRQSYEKAKQLRMESVNYGTWRFREDDGDAQATLEILQDGKEEKKSRIKTAMRKQKKVKQQQNDSYESHDDHEGLKYKSGHEFQDDDGKSIPEERLESYESTTPKPKQQHESKPNIKKEIIEIIDSPNITPMKIKNDNNLKSITSTKSSKVDKYNKNNEVIPITSIDDDNDDGDDQMKSSQHTNYSEGWDENAYIEAAQMAP</sequence>
<dbReference type="RefSeq" id="XP_066074429.1">
    <property type="nucleotide sequence ID" value="XM_066218332.1"/>
</dbReference>
<keyword evidence="7" id="KW-0539">Nucleus</keyword>
<protein>
    <recommendedName>
        <fullName evidence="5">Restriction of telomere capping protein 4</fullName>
    </recommendedName>
</protein>
<organism evidence="10 11">
    <name type="scientific">Kwoniella dendrophila CBS 6074</name>
    <dbReference type="NCBI Taxonomy" id="1295534"/>
    <lineage>
        <taxon>Eukaryota</taxon>
        <taxon>Fungi</taxon>
        <taxon>Dikarya</taxon>
        <taxon>Basidiomycota</taxon>
        <taxon>Agaricomycotina</taxon>
        <taxon>Tremellomycetes</taxon>
        <taxon>Tremellales</taxon>
        <taxon>Cryptococcaceae</taxon>
        <taxon>Kwoniella</taxon>
    </lineage>
</organism>
<feature type="compositionally biased region" description="Basic residues" evidence="8">
    <location>
        <begin position="699"/>
        <end position="712"/>
    </location>
</feature>
<dbReference type="InterPro" id="IPR028094">
    <property type="entry name" value="RTC4_C"/>
</dbReference>
<evidence type="ECO:0000259" key="9">
    <source>
        <dbReference type="SMART" id="SM01312"/>
    </source>
</evidence>
<dbReference type="GeneID" id="91093229"/>
<dbReference type="SMART" id="SM01312">
    <property type="entry name" value="RTC4"/>
    <property type="match status" value="1"/>
</dbReference>
<feature type="compositionally biased region" description="Polar residues" evidence="8">
    <location>
        <begin position="204"/>
        <end position="214"/>
    </location>
</feature>
<comment type="similarity">
    <text evidence="4">Belongs to the RTC4 family.</text>
</comment>
<feature type="compositionally biased region" description="Basic and acidic residues" evidence="8">
    <location>
        <begin position="719"/>
        <end position="751"/>
    </location>
</feature>
<evidence type="ECO:0000313" key="11">
    <source>
        <dbReference type="Proteomes" id="UP001355207"/>
    </source>
</evidence>
<proteinExistence type="inferred from homology"/>
<evidence type="ECO:0000256" key="6">
    <source>
        <dbReference type="ARBA" id="ARBA00022490"/>
    </source>
</evidence>
<name>A0AAX4JRE0_9TREE</name>
<feature type="region of interest" description="Disordered" evidence="8">
    <location>
        <begin position="689"/>
        <end position="769"/>
    </location>
</feature>
<feature type="compositionally biased region" description="Low complexity" evidence="8">
    <location>
        <begin position="54"/>
        <end position="78"/>
    </location>
</feature>
<keyword evidence="6" id="KW-0963">Cytoplasm</keyword>
<feature type="compositionally biased region" description="Polar residues" evidence="8">
    <location>
        <begin position="171"/>
        <end position="180"/>
    </location>
</feature>
<evidence type="ECO:0000256" key="5">
    <source>
        <dbReference type="ARBA" id="ARBA00015162"/>
    </source>
</evidence>
<feature type="compositionally biased region" description="Basic and acidic residues" evidence="8">
    <location>
        <begin position="161"/>
        <end position="170"/>
    </location>
</feature>
<feature type="domain" description="Restriction of telomere capping protein 4 C-terminal" evidence="9">
    <location>
        <begin position="542"/>
        <end position="678"/>
    </location>
</feature>
<dbReference type="InterPro" id="IPR039024">
    <property type="entry name" value="RTC4"/>
</dbReference>
<dbReference type="GO" id="GO:0005737">
    <property type="term" value="C:cytoplasm"/>
    <property type="evidence" value="ECO:0007669"/>
    <property type="project" value="UniProtKB-SubCell"/>
</dbReference>
<evidence type="ECO:0000256" key="8">
    <source>
        <dbReference type="SAM" id="MobiDB-lite"/>
    </source>
</evidence>
<feature type="compositionally biased region" description="Low complexity" evidence="8">
    <location>
        <begin position="189"/>
        <end position="203"/>
    </location>
</feature>
<feature type="region of interest" description="Disordered" evidence="8">
    <location>
        <begin position="799"/>
        <end position="855"/>
    </location>
</feature>
<evidence type="ECO:0000256" key="7">
    <source>
        <dbReference type="ARBA" id="ARBA00023242"/>
    </source>
</evidence>
<evidence type="ECO:0000256" key="1">
    <source>
        <dbReference type="ARBA" id="ARBA00002738"/>
    </source>
</evidence>
<feature type="compositionally biased region" description="Low complexity" evidence="8">
    <location>
        <begin position="95"/>
        <end position="106"/>
    </location>
</feature>
<gene>
    <name evidence="10" type="ORF">L201_002557</name>
</gene>
<dbReference type="Proteomes" id="UP001355207">
    <property type="component" value="Chromosome 3"/>
</dbReference>
<dbReference type="GO" id="GO:0005634">
    <property type="term" value="C:nucleus"/>
    <property type="evidence" value="ECO:0007669"/>
    <property type="project" value="UniProtKB-SubCell"/>
</dbReference>
<feature type="compositionally biased region" description="Gly residues" evidence="8">
    <location>
        <begin position="16"/>
        <end position="27"/>
    </location>
</feature>
<feature type="region of interest" description="Disordered" evidence="8">
    <location>
        <begin position="147"/>
        <end position="362"/>
    </location>
</feature>
<evidence type="ECO:0000256" key="2">
    <source>
        <dbReference type="ARBA" id="ARBA00004123"/>
    </source>
</evidence>
<comment type="subcellular location">
    <subcellularLocation>
        <location evidence="3">Cytoplasm</location>
    </subcellularLocation>
    <subcellularLocation>
        <location evidence="2">Nucleus</location>
    </subcellularLocation>
</comment>
<feature type="region of interest" description="Disordered" evidence="8">
    <location>
        <begin position="1"/>
        <end position="132"/>
    </location>
</feature>
<dbReference type="PANTHER" id="PTHR41391">
    <property type="entry name" value="RESTRICTION OF TELOMERE CAPPING PROTEIN 4"/>
    <property type="match status" value="1"/>
</dbReference>
<reference evidence="10 11" key="1">
    <citation type="submission" date="2024-01" db="EMBL/GenBank/DDBJ databases">
        <title>Comparative genomics of Cryptococcus and Kwoniella reveals pathogenesis evolution and contrasting modes of karyotype evolution via chromosome fusion or intercentromeric recombination.</title>
        <authorList>
            <person name="Coelho M.A."/>
            <person name="David-Palma M."/>
            <person name="Shea T."/>
            <person name="Bowers K."/>
            <person name="McGinley-Smith S."/>
            <person name="Mohammad A.W."/>
            <person name="Gnirke A."/>
            <person name="Yurkov A.M."/>
            <person name="Nowrousian M."/>
            <person name="Sun S."/>
            <person name="Cuomo C.A."/>
            <person name="Heitman J."/>
        </authorList>
    </citation>
    <scope>NUCLEOTIDE SEQUENCE [LARGE SCALE GENOMIC DNA]</scope>
    <source>
        <strain evidence="10 11">CBS 6074</strain>
    </source>
</reference>
<dbReference type="EMBL" id="CP144100">
    <property type="protein sequence ID" value="WWC87666.1"/>
    <property type="molecule type" value="Genomic_DNA"/>
</dbReference>
<accession>A0AAX4JRE0</accession>
<dbReference type="AlphaFoldDB" id="A0AAX4JRE0"/>
<feature type="compositionally biased region" description="Basic and acidic residues" evidence="8">
    <location>
        <begin position="232"/>
        <end position="241"/>
    </location>
</feature>
<evidence type="ECO:0000256" key="4">
    <source>
        <dbReference type="ARBA" id="ARBA00009461"/>
    </source>
</evidence>
<feature type="compositionally biased region" description="Polar residues" evidence="8">
    <location>
        <begin position="242"/>
        <end position="257"/>
    </location>
</feature>
<evidence type="ECO:0000313" key="10">
    <source>
        <dbReference type="EMBL" id="WWC87666.1"/>
    </source>
</evidence>
<evidence type="ECO:0000256" key="3">
    <source>
        <dbReference type="ARBA" id="ARBA00004496"/>
    </source>
</evidence>